<protein>
    <submittedName>
        <fullName evidence="7">DNA-binding transcriptional LysR family regulator</fullName>
    </submittedName>
</protein>
<reference evidence="7 8" key="1">
    <citation type="submission" date="2019-06" db="EMBL/GenBank/DDBJ databases">
        <title>Genomic Encyclopedia of Type Strains, Phase IV (KMG-V): Genome sequencing to study the core and pangenomes of soil and plant-associated prokaryotes.</title>
        <authorList>
            <person name="Whitman W."/>
        </authorList>
    </citation>
    <scope>NUCLEOTIDE SEQUENCE [LARGE SCALE GENOMIC DNA]</scope>
    <source>
        <strain evidence="7 8">BR 10556</strain>
    </source>
</reference>
<dbReference type="Gene3D" id="3.40.190.290">
    <property type="match status" value="1"/>
</dbReference>
<dbReference type="PANTHER" id="PTHR30427">
    <property type="entry name" value="TRANSCRIPTIONAL ACTIVATOR PROTEIN LYSR"/>
    <property type="match status" value="1"/>
</dbReference>
<evidence type="ECO:0000313" key="8">
    <source>
        <dbReference type="Proteomes" id="UP000315914"/>
    </source>
</evidence>
<evidence type="ECO:0000256" key="1">
    <source>
        <dbReference type="ARBA" id="ARBA00003502"/>
    </source>
</evidence>
<keyword evidence="8" id="KW-1185">Reference proteome</keyword>
<name>A0A560IWB6_9BRAD</name>
<sequence>MLPQWANEPIDATRKSAVITEKRGCKINSFCYDLLALSIIGSDMNLRQLEILRAVIRHRTTVAAADELALSQPAVSNALKTMEAQAGFALFERVNNRLFPTAEAMALYKESEAIFALHAKLESRVRDLRENRSGHLAIVATPPLAYSIIPSALSGFLRRRPETRVFFDVRRYEGIIEGVLSRVAELGFALGLTHHPGIAHEVVHTGEMVCVLPPQHPLAGKPVISAADLSGLPFIGLERGTRLGEAVRDSFARAGAPFQPTVEVRYCNTACVLAAAGVGAAVVDPFSPRQNGASGLIVRPFTPTTHAVAYMLWSEAEPLSRLAKAFLNEVRKESALLERTAPHQQHGAESD</sequence>
<dbReference type="SUPFAM" id="SSF46785">
    <property type="entry name" value="Winged helix' DNA-binding domain"/>
    <property type="match status" value="1"/>
</dbReference>
<gene>
    <name evidence="7" type="ORF">FBZ95_10441</name>
</gene>
<keyword evidence="3" id="KW-0805">Transcription regulation</keyword>
<keyword evidence="4 7" id="KW-0238">DNA-binding</keyword>
<dbReference type="SUPFAM" id="SSF53850">
    <property type="entry name" value="Periplasmic binding protein-like II"/>
    <property type="match status" value="1"/>
</dbReference>
<feature type="domain" description="HTH lysR-type" evidence="6">
    <location>
        <begin position="44"/>
        <end position="101"/>
    </location>
</feature>
<comment type="similarity">
    <text evidence="2">Belongs to the LysR transcriptional regulatory family.</text>
</comment>
<dbReference type="Pfam" id="PF00126">
    <property type="entry name" value="HTH_1"/>
    <property type="match status" value="1"/>
</dbReference>
<dbReference type="PROSITE" id="PS50931">
    <property type="entry name" value="HTH_LYSR"/>
    <property type="match status" value="1"/>
</dbReference>
<dbReference type="Proteomes" id="UP000315914">
    <property type="component" value="Unassembled WGS sequence"/>
</dbReference>
<dbReference type="Pfam" id="PF03466">
    <property type="entry name" value="LysR_substrate"/>
    <property type="match status" value="1"/>
</dbReference>
<dbReference type="PRINTS" id="PR00039">
    <property type="entry name" value="HTHLYSR"/>
</dbReference>
<evidence type="ECO:0000259" key="6">
    <source>
        <dbReference type="PROSITE" id="PS50931"/>
    </source>
</evidence>
<dbReference type="InterPro" id="IPR005119">
    <property type="entry name" value="LysR_subst-bd"/>
</dbReference>
<evidence type="ECO:0000256" key="4">
    <source>
        <dbReference type="ARBA" id="ARBA00023125"/>
    </source>
</evidence>
<accession>A0A560IWB6</accession>
<dbReference type="GO" id="GO:0043565">
    <property type="term" value="F:sequence-specific DNA binding"/>
    <property type="evidence" value="ECO:0007669"/>
    <property type="project" value="TreeGrafter"/>
</dbReference>
<evidence type="ECO:0000313" key="7">
    <source>
        <dbReference type="EMBL" id="TWB75864.1"/>
    </source>
</evidence>
<dbReference type="InterPro" id="IPR036390">
    <property type="entry name" value="WH_DNA-bd_sf"/>
</dbReference>
<dbReference type="STRING" id="1399419.A5906_25000"/>
<dbReference type="InterPro" id="IPR000847">
    <property type="entry name" value="LysR_HTH_N"/>
</dbReference>
<evidence type="ECO:0000256" key="3">
    <source>
        <dbReference type="ARBA" id="ARBA00023015"/>
    </source>
</evidence>
<dbReference type="GO" id="GO:0010628">
    <property type="term" value="P:positive regulation of gene expression"/>
    <property type="evidence" value="ECO:0007669"/>
    <property type="project" value="TreeGrafter"/>
</dbReference>
<dbReference type="InterPro" id="IPR036388">
    <property type="entry name" value="WH-like_DNA-bd_sf"/>
</dbReference>
<evidence type="ECO:0000256" key="5">
    <source>
        <dbReference type="ARBA" id="ARBA00023163"/>
    </source>
</evidence>
<dbReference type="EMBL" id="VITW01000004">
    <property type="protein sequence ID" value="TWB75864.1"/>
    <property type="molecule type" value="Genomic_DNA"/>
</dbReference>
<comment type="function">
    <text evidence="1">NodD regulates the expression of the nodABCFE genes which encode other nodulation proteins. NodD is also a negative regulator of its own expression. Binds flavonoids as inducers.</text>
</comment>
<organism evidence="7 8">
    <name type="scientific">Bradyrhizobium sacchari</name>
    <dbReference type="NCBI Taxonomy" id="1399419"/>
    <lineage>
        <taxon>Bacteria</taxon>
        <taxon>Pseudomonadati</taxon>
        <taxon>Pseudomonadota</taxon>
        <taxon>Alphaproteobacteria</taxon>
        <taxon>Hyphomicrobiales</taxon>
        <taxon>Nitrobacteraceae</taxon>
        <taxon>Bradyrhizobium</taxon>
    </lineage>
</organism>
<proteinExistence type="inferred from homology"/>
<comment type="caution">
    <text evidence="7">The sequence shown here is derived from an EMBL/GenBank/DDBJ whole genome shotgun (WGS) entry which is preliminary data.</text>
</comment>
<keyword evidence="5" id="KW-0804">Transcription</keyword>
<dbReference type="Gene3D" id="1.10.10.10">
    <property type="entry name" value="Winged helix-like DNA-binding domain superfamily/Winged helix DNA-binding domain"/>
    <property type="match status" value="1"/>
</dbReference>
<dbReference type="PANTHER" id="PTHR30427:SF1">
    <property type="entry name" value="TRANSCRIPTIONAL ACTIVATOR PROTEIN LYSR"/>
    <property type="match status" value="1"/>
</dbReference>
<dbReference type="GO" id="GO:0003700">
    <property type="term" value="F:DNA-binding transcription factor activity"/>
    <property type="evidence" value="ECO:0007669"/>
    <property type="project" value="InterPro"/>
</dbReference>
<evidence type="ECO:0000256" key="2">
    <source>
        <dbReference type="ARBA" id="ARBA00009437"/>
    </source>
</evidence>
<dbReference type="AlphaFoldDB" id="A0A560IWB6"/>